<keyword evidence="1" id="KW-0812">Transmembrane</keyword>
<feature type="transmembrane region" description="Helical" evidence="1">
    <location>
        <begin position="141"/>
        <end position="161"/>
    </location>
</feature>
<dbReference type="AlphaFoldDB" id="A0AAN9MDK9"/>
<evidence type="ECO:0000256" key="1">
    <source>
        <dbReference type="SAM" id="Phobius"/>
    </source>
</evidence>
<keyword evidence="1" id="KW-1133">Transmembrane helix</keyword>
<reference evidence="2 3" key="1">
    <citation type="submission" date="2024-01" db="EMBL/GenBank/DDBJ databases">
        <title>The genomes of 5 underutilized Papilionoideae crops provide insights into root nodulation and disease resistanc.</title>
        <authorList>
            <person name="Jiang F."/>
        </authorList>
    </citation>
    <scope>NUCLEOTIDE SEQUENCE [LARGE SCALE GENOMIC DNA]</scope>
    <source>
        <strain evidence="2">LVBAO_FW01</strain>
        <tissue evidence="2">Leaves</tissue>
    </source>
</reference>
<gene>
    <name evidence="2" type="ORF">VNO77_07971</name>
</gene>
<proteinExistence type="predicted"/>
<dbReference type="Proteomes" id="UP001367508">
    <property type="component" value="Unassembled WGS sequence"/>
</dbReference>
<feature type="transmembrane region" description="Helical" evidence="1">
    <location>
        <begin position="181"/>
        <end position="202"/>
    </location>
</feature>
<organism evidence="2 3">
    <name type="scientific">Canavalia gladiata</name>
    <name type="common">Sword bean</name>
    <name type="synonym">Dolichos gladiatus</name>
    <dbReference type="NCBI Taxonomy" id="3824"/>
    <lineage>
        <taxon>Eukaryota</taxon>
        <taxon>Viridiplantae</taxon>
        <taxon>Streptophyta</taxon>
        <taxon>Embryophyta</taxon>
        <taxon>Tracheophyta</taxon>
        <taxon>Spermatophyta</taxon>
        <taxon>Magnoliopsida</taxon>
        <taxon>eudicotyledons</taxon>
        <taxon>Gunneridae</taxon>
        <taxon>Pentapetalae</taxon>
        <taxon>rosids</taxon>
        <taxon>fabids</taxon>
        <taxon>Fabales</taxon>
        <taxon>Fabaceae</taxon>
        <taxon>Papilionoideae</taxon>
        <taxon>50 kb inversion clade</taxon>
        <taxon>NPAAA clade</taxon>
        <taxon>indigoferoid/millettioid clade</taxon>
        <taxon>Phaseoleae</taxon>
        <taxon>Canavalia</taxon>
    </lineage>
</organism>
<name>A0AAN9MDK9_CANGL</name>
<comment type="caution">
    <text evidence="2">The sequence shown here is derived from an EMBL/GenBank/DDBJ whole genome shotgun (WGS) entry which is preliminary data.</text>
</comment>
<dbReference type="EMBL" id="JAYMYQ010000002">
    <property type="protein sequence ID" value="KAK7349987.1"/>
    <property type="molecule type" value="Genomic_DNA"/>
</dbReference>
<keyword evidence="3" id="KW-1185">Reference proteome</keyword>
<sequence length="373" mass="41992">MRIRAHNTTVETCGIAKLLQSIPITLKYANVLDIVVKSVRSVSGFLLNAYDNLNGKKNPGNAVQNNGLNASINYTQYQDGQGYGASLENHTNGQDLNRKTEISYMHQIAQFFAETLAGTGTTKMYLAWVKFHKGMTGIQNIWFSIFSILVGNMTPLPKNGIHWKLTMQPFTLLFIDLKMGMLRLVFSHLMMIAYTTSIAKLATMDYRVLMARCGRGTISQIFGKILSLKLKHKHSVNCKEEIPKSVPISEGTTIVDSSSPVEALEVHAYNLVTNHRLMSLSPDFEAANTREGEREIDRKSNREKVKRGKGQKLDLKIFVQSREEGESDRQLHLFDEQSIGCSKVSQILFLNRRSRNELVTYICIRNVVVDIGT</sequence>
<evidence type="ECO:0000313" key="2">
    <source>
        <dbReference type="EMBL" id="KAK7349987.1"/>
    </source>
</evidence>
<keyword evidence="1" id="KW-0472">Membrane</keyword>
<protein>
    <submittedName>
        <fullName evidence="2">Uncharacterized protein</fullName>
    </submittedName>
</protein>
<evidence type="ECO:0000313" key="3">
    <source>
        <dbReference type="Proteomes" id="UP001367508"/>
    </source>
</evidence>
<accession>A0AAN9MDK9</accession>